<gene>
    <name evidence="3" type="ORF">FGK63_06125</name>
</gene>
<keyword evidence="4" id="KW-1185">Reference proteome</keyword>
<keyword evidence="1" id="KW-0732">Signal</keyword>
<sequence length="81" mass="8159">MKPQHLALIAAITAGLPSLALAQSAADANGDGMLTIEELQAVIPDLEAEQFASMDVNGDGSLDQDEVAAAQEAGLLPATDG</sequence>
<evidence type="ECO:0000313" key="4">
    <source>
        <dbReference type="Proteomes" id="UP001193035"/>
    </source>
</evidence>
<feature type="signal peptide" evidence="1">
    <location>
        <begin position="1"/>
        <end position="22"/>
    </location>
</feature>
<dbReference type="InterPro" id="IPR011992">
    <property type="entry name" value="EF-hand-dom_pair"/>
</dbReference>
<protein>
    <submittedName>
        <fullName evidence="3">EF-hand domain-containing protein</fullName>
    </submittedName>
</protein>
<dbReference type="Pfam" id="PF13202">
    <property type="entry name" value="EF-hand_5"/>
    <property type="match status" value="2"/>
</dbReference>
<dbReference type="Proteomes" id="UP001193035">
    <property type="component" value="Unassembled WGS sequence"/>
</dbReference>
<dbReference type="InterPro" id="IPR018247">
    <property type="entry name" value="EF_Hand_1_Ca_BS"/>
</dbReference>
<feature type="chain" id="PRO_5045857134" evidence="1">
    <location>
        <begin position="23"/>
        <end position="81"/>
    </location>
</feature>
<comment type="caution">
    <text evidence="3">The sequence shown here is derived from an EMBL/GenBank/DDBJ whole genome shotgun (WGS) entry which is preliminary data.</text>
</comment>
<dbReference type="Gene3D" id="1.10.238.10">
    <property type="entry name" value="EF-hand"/>
    <property type="match status" value="1"/>
</dbReference>
<dbReference type="RefSeq" id="WP_138840724.1">
    <property type="nucleotide sequence ID" value="NZ_VCPD01000002.1"/>
</dbReference>
<reference evidence="3 4" key="1">
    <citation type="submission" date="2019-05" db="EMBL/GenBank/DDBJ databases">
        <title>Ruegeria sp. nov., isolated from tidal flat.</title>
        <authorList>
            <person name="Kim W."/>
        </authorList>
    </citation>
    <scope>NUCLEOTIDE SEQUENCE [LARGE SCALE GENOMIC DNA]</scope>
    <source>
        <strain evidence="3 4">CAU 1488</strain>
    </source>
</reference>
<dbReference type="PROSITE" id="PS50222">
    <property type="entry name" value="EF_HAND_2"/>
    <property type="match status" value="1"/>
</dbReference>
<accession>A0ABY2X0C5</accession>
<proteinExistence type="predicted"/>
<evidence type="ECO:0000313" key="3">
    <source>
        <dbReference type="EMBL" id="TMV08695.1"/>
    </source>
</evidence>
<feature type="domain" description="EF-hand" evidence="2">
    <location>
        <begin position="27"/>
        <end position="49"/>
    </location>
</feature>
<dbReference type="InterPro" id="IPR002048">
    <property type="entry name" value="EF_hand_dom"/>
</dbReference>
<evidence type="ECO:0000256" key="1">
    <source>
        <dbReference type="SAM" id="SignalP"/>
    </source>
</evidence>
<dbReference type="PROSITE" id="PS00018">
    <property type="entry name" value="EF_HAND_1"/>
    <property type="match status" value="2"/>
</dbReference>
<dbReference type="EMBL" id="VCPD01000002">
    <property type="protein sequence ID" value="TMV08695.1"/>
    <property type="molecule type" value="Genomic_DNA"/>
</dbReference>
<dbReference type="SUPFAM" id="SSF47473">
    <property type="entry name" value="EF-hand"/>
    <property type="match status" value="1"/>
</dbReference>
<organism evidence="3 4">
    <name type="scientific">Ruegeria sediminis</name>
    <dbReference type="NCBI Taxonomy" id="2583820"/>
    <lineage>
        <taxon>Bacteria</taxon>
        <taxon>Pseudomonadati</taxon>
        <taxon>Pseudomonadota</taxon>
        <taxon>Alphaproteobacteria</taxon>
        <taxon>Rhodobacterales</taxon>
        <taxon>Roseobacteraceae</taxon>
        <taxon>Ruegeria</taxon>
    </lineage>
</organism>
<name>A0ABY2X0C5_9RHOB</name>
<dbReference type="CDD" id="cd00051">
    <property type="entry name" value="EFh"/>
    <property type="match status" value="1"/>
</dbReference>
<evidence type="ECO:0000259" key="2">
    <source>
        <dbReference type="PROSITE" id="PS50222"/>
    </source>
</evidence>